<accession>A0A2P6NS90</accession>
<evidence type="ECO:0000313" key="7">
    <source>
        <dbReference type="Proteomes" id="UP000241769"/>
    </source>
</evidence>
<dbReference type="InterPro" id="IPR039600">
    <property type="entry name" value="TANGO6/Rtp1"/>
</dbReference>
<dbReference type="InParanoid" id="A0A2P6NS90"/>
<dbReference type="OrthoDB" id="39591at2759"/>
<feature type="domain" description="TANGO6 N-terminal" evidence="5">
    <location>
        <begin position="94"/>
        <end position="195"/>
    </location>
</feature>
<dbReference type="Gene3D" id="1.25.10.10">
    <property type="entry name" value="Leucine-rich Repeat Variant"/>
    <property type="match status" value="1"/>
</dbReference>
<evidence type="ECO:0000259" key="4">
    <source>
        <dbReference type="Pfam" id="PF23565"/>
    </source>
</evidence>
<comment type="caution">
    <text evidence="6">The sequence shown here is derived from an EMBL/GenBank/DDBJ whole genome shotgun (WGS) entry which is preliminary data.</text>
</comment>
<reference evidence="6 7" key="1">
    <citation type="journal article" date="2018" name="Genome Biol. Evol.">
        <title>Multiple Roots of Fruiting Body Formation in Amoebozoa.</title>
        <authorList>
            <person name="Hillmann F."/>
            <person name="Forbes G."/>
            <person name="Novohradska S."/>
            <person name="Ferling I."/>
            <person name="Riege K."/>
            <person name="Groth M."/>
            <person name="Westermann M."/>
            <person name="Marz M."/>
            <person name="Spaller T."/>
            <person name="Winckler T."/>
            <person name="Schaap P."/>
            <person name="Glockner G."/>
        </authorList>
    </citation>
    <scope>NUCLEOTIDE SEQUENCE [LARGE SCALE GENOMIC DNA]</scope>
    <source>
        <strain evidence="6 7">Jena</strain>
    </source>
</reference>
<protein>
    <recommendedName>
        <fullName evidence="8">RNA polymerase II assembly factor Rtp1 C-terminal domain-containing protein</fullName>
    </recommendedName>
</protein>
<dbReference type="GO" id="GO:0009306">
    <property type="term" value="P:protein secretion"/>
    <property type="evidence" value="ECO:0007669"/>
    <property type="project" value="TreeGrafter"/>
</dbReference>
<gene>
    <name evidence="6" type="ORF">PROFUN_05044</name>
</gene>
<dbReference type="InterPro" id="IPR011989">
    <property type="entry name" value="ARM-like"/>
</dbReference>
<dbReference type="InterPro" id="IPR057407">
    <property type="entry name" value="HEAT_TANGO6"/>
</dbReference>
<evidence type="ECO:0000259" key="5">
    <source>
        <dbReference type="Pfam" id="PF25267"/>
    </source>
</evidence>
<dbReference type="InterPro" id="IPR057347">
    <property type="entry name" value="TANGO6_N"/>
</dbReference>
<evidence type="ECO:0000256" key="1">
    <source>
        <dbReference type="ARBA" id="ARBA00005724"/>
    </source>
</evidence>
<keyword evidence="7" id="KW-1185">Reference proteome</keyword>
<feature type="domain" description="TANGO6 HEAT repeat" evidence="4">
    <location>
        <begin position="290"/>
        <end position="541"/>
    </location>
</feature>
<dbReference type="Proteomes" id="UP000241769">
    <property type="component" value="Unassembled WGS sequence"/>
</dbReference>
<dbReference type="PANTHER" id="PTHR20959">
    <property type="entry name" value="TRANSPORT AND GOLGI ORGANIZATION PROTEIN 6 FAMILY MEMBER"/>
    <property type="match status" value="1"/>
</dbReference>
<dbReference type="SUPFAM" id="SSF48371">
    <property type="entry name" value="ARM repeat"/>
    <property type="match status" value="1"/>
</dbReference>
<evidence type="ECO:0008006" key="8">
    <source>
        <dbReference type="Google" id="ProtNLM"/>
    </source>
</evidence>
<evidence type="ECO:0000313" key="6">
    <source>
        <dbReference type="EMBL" id="PRP86827.1"/>
    </source>
</evidence>
<name>A0A2P6NS90_9EUKA</name>
<dbReference type="Pfam" id="PF25267">
    <property type="entry name" value="TANGO6_N"/>
    <property type="match status" value="1"/>
</dbReference>
<dbReference type="Pfam" id="PF10363">
    <property type="entry name" value="RTP1_C1"/>
    <property type="match status" value="1"/>
</dbReference>
<sequence>MTEDEEKEGKKKIAWMMKAIRTLVSNPKWMGEETTSNKLRASLSSLQQFDENDWDHLWTSSEGSDDRVRCVTIGLYLLKRLQSVLISIPPSPNQLETLSIQDQGFVRSLFELIVRWGMVPCLDDGVGIPLSRRPNIIRLAYDTSVDYRGDDKMLIHITSTITDIALDSPDARTEIHRMIFTRHLSDLLACLIQVSRSDSTLHLHITPASLSQTPTPQRYTEEQKTAAQRSIHLLFDACPLIYAIEALFSLLSSPGPKWYSSAVGRLLSESVTRRQGLSIVMDRMLLRSNEVEPKAVDRCIQLVCTPPTHLSKEEYYEKMAVQLRGLVVEGREKKEGEEKESEKRRRVMSSVAEMIIGKMMNRERDLSVRYLLIPNISPFVLFLRDQHPSSNEEMDTEDLTKGILYEEKEISDSVRYIERLVVGNPPPYQYDILSALIPVMGPLFSLYCFTRRSLIINIRREIENIMKTFFTWVEGSTTVFKQLFVPPSLMSKSQGMKVMQINADFSFSAGPSGGAILRSTPSSERDFQWEAECAVGLLKEMGNTGLIGDLFVDLLNVFLTTHSTDEDDMRERLPLLGVLIQMMETFGDSVLRNVVQVCTFLRNLLESAEEEEMVTLALGVLTQLLSGGTKISKEEAFLLDQLTPQLYTLSGHEDEATASVAAMLVKKIELFQIDERDPAVFVDNRDDDEYEYSIQSIMEDLQSEMVPSRAYALVCLRKVVTKKSEETEKNVDKFIQLFRQQLRDEDSFVYLNAIQGLMALGDIYPARVIEHLLSVYTDTRQPDLERLKLGEAILYISKRCGETLPVYAPRLMNAFLSCTKDRLPTMRASSLSNLAELCKHMRFALHSYIVDIMECIMSTLSTDKEAEVRRGAVFASTLLFRGMGRDIFELIPTYLRSLYRLLKRTEESDADDVTRFHAKIALTELANAIQDLGVI</sequence>
<evidence type="ECO:0000259" key="3">
    <source>
        <dbReference type="Pfam" id="PF10363"/>
    </source>
</evidence>
<dbReference type="AlphaFoldDB" id="A0A2P6NS90"/>
<dbReference type="Pfam" id="PF10304">
    <property type="entry name" value="RTP1_C2"/>
    <property type="match status" value="1"/>
</dbReference>
<feature type="domain" description="RNA polymerase II assembly factor Rtp1 C-terminal" evidence="2">
    <location>
        <begin position="894"/>
        <end position="925"/>
    </location>
</feature>
<dbReference type="InterPro" id="IPR016024">
    <property type="entry name" value="ARM-type_fold"/>
</dbReference>
<comment type="similarity">
    <text evidence="1">Belongs to the Tango6 family.</text>
</comment>
<evidence type="ECO:0000259" key="2">
    <source>
        <dbReference type="Pfam" id="PF10304"/>
    </source>
</evidence>
<dbReference type="Pfam" id="PF23565">
    <property type="entry name" value="ARM_TANGO6"/>
    <property type="match status" value="1"/>
</dbReference>
<dbReference type="InterPro" id="IPR019451">
    <property type="entry name" value="Rtp1_C1"/>
</dbReference>
<dbReference type="EMBL" id="MDYQ01000026">
    <property type="protein sequence ID" value="PRP86827.1"/>
    <property type="molecule type" value="Genomic_DNA"/>
</dbReference>
<proteinExistence type="inferred from homology"/>
<organism evidence="6 7">
    <name type="scientific">Planoprotostelium fungivorum</name>
    <dbReference type="NCBI Taxonomy" id="1890364"/>
    <lineage>
        <taxon>Eukaryota</taxon>
        <taxon>Amoebozoa</taxon>
        <taxon>Evosea</taxon>
        <taxon>Variosea</taxon>
        <taxon>Cavosteliida</taxon>
        <taxon>Cavosteliaceae</taxon>
        <taxon>Planoprotostelium</taxon>
    </lineage>
</organism>
<dbReference type="InterPro" id="IPR019414">
    <property type="entry name" value="Rtp1_C2"/>
</dbReference>
<dbReference type="PANTHER" id="PTHR20959:SF1">
    <property type="entry name" value="TRANSPORT AND GOLGI ORGANIZATION PROTEIN 6 HOMOLOG"/>
    <property type="match status" value="1"/>
</dbReference>
<feature type="domain" description="RNA polymerase II assembly factor Rtp1 C-terminal" evidence="3">
    <location>
        <begin position="695"/>
        <end position="803"/>
    </location>
</feature>